<dbReference type="SUPFAM" id="SSF50729">
    <property type="entry name" value="PH domain-like"/>
    <property type="match status" value="1"/>
</dbReference>
<evidence type="ECO:0000313" key="3">
    <source>
        <dbReference type="EMBL" id="KAK5894720.1"/>
    </source>
</evidence>
<evidence type="ECO:0000259" key="2">
    <source>
        <dbReference type="PROSITE" id="PS50003"/>
    </source>
</evidence>
<evidence type="ECO:0000313" key="4">
    <source>
        <dbReference type="Proteomes" id="UP001335648"/>
    </source>
</evidence>
<name>A0AAN8C2I3_9TELE</name>
<dbReference type="Proteomes" id="UP001335648">
    <property type="component" value="Unassembled WGS sequence"/>
</dbReference>
<feature type="region of interest" description="Disordered" evidence="1">
    <location>
        <begin position="1"/>
        <end position="23"/>
    </location>
</feature>
<organism evidence="3 4">
    <name type="scientific">Champsocephalus esox</name>
    <name type="common">pike icefish</name>
    <dbReference type="NCBI Taxonomy" id="159716"/>
    <lineage>
        <taxon>Eukaryota</taxon>
        <taxon>Metazoa</taxon>
        <taxon>Chordata</taxon>
        <taxon>Craniata</taxon>
        <taxon>Vertebrata</taxon>
        <taxon>Euteleostomi</taxon>
        <taxon>Actinopterygii</taxon>
        <taxon>Neopterygii</taxon>
        <taxon>Teleostei</taxon>
        <taxon>Neoteleostei</taxon>
        <taxon>Acanthomorphata</taxon>
        <taxon>Eupercaria</taxon>
        <taxon>Perciformes</taxon>
        <taxon>Notothenioidei</taxon>
        <taxon>Channichthyidae</taxon>
        <taxon>Champsocephalus</taxon>
    </lineage>
</organism>
<dbReference type="InterPro" id="IPR001849">
    <property type="entry name" value="PH_domain"/>
</dbReference>
<proteinExistence type="predicted"/>
<accession>A0AAN8C2I3</accession>
<dbReference type="EMBL" id="JAULUE010002054">
    <property type="protein sequence ID" value="KAK5894720.1"/>
    <property type="molecule type" value="Genomic_DNA"/>
</dbReference>
<comment type="caution">
    <text evidence="3">The sequence shown here is derived from an EMBL/GenBank/DDBJ whole genome shotgun (WGS) entry which is preliminary data.</text>
</comment>
<feature type="domain" description="PH" evidence="2">
    <location>
        <begin position="1"/>
        <end position="60"/>
    </location>
</feature>
<gene>
    <name evidence="3" type="ORF">CesoFtcFv8_011388</name>
</gene>
<protein>
    <recommendedName>
        <fullName evidence="2">PH domain-containing protein</fullName>
    </recommendedName>
</protein>
<dbReference type="PROSITE" id="PS50003">
    <property type="entry name" value="PH_DOMAIN"/>
    <property type="match status" value="1"/>
</dbReference>
<keyword evidence="4" id="KW-1185">Reference proteome</keyword>
<dbReference type="AlphaFoldDB" id="A0AAN8C2I3"/>
<dbReference type="Gene3D" id="2.30.29.30">
    <property type="entry name" value="Pleckstrin-homology domain (PH domain)/Phosphotyrosine-binding domain (PTB)"/>
    <property type="match status" value="1"/>
</dbReference>
<reference evidence="3 4" key="1">
    <citation type="journal article" date="2023" name="Mol. Biol. Evol.">
        <title>Genomics of Secondarily Temperate Adaptation in the Only Non-Antarctic Icefish.</title>
        <authorList>
            <person name="Rivera-Colon A.G."/>
            <person name="Rayamajhi N."/>
            <person name="Minhas B.F."/>
            <person name="Madrigal G."/>
            <person name="Bilyk K.T."/>
            <person name="Yoon V."/>
            <person name="Hune M."/>
            <person name="Gregory S."/>
            <person name="Cheng C.H.C."/>
            <person name="Catchen J.M."/>
        </authorList>
    </citation>
    <scope>NUCLEOTIDE SEQUENCE [LARGE SCALE GENOMIC DNA]</scope>
    <source>
        <strain evidence="3">JC2023a</strain>
    </source>
</reference>
<evidence type="ECO:0000256" key="1">
    <source>
        <dbReference type="SAM" id="MobiDB-lite"/>
    </source>
</evidence>
<sequence length="102" mass="11185">MGSLVEGGSFRGAFTGGNDKVKNCFRVSSRGRSKAHPYSLQANDSFSKQQWITCLRRAIVQSRDRTSLSSQSQLCLPPDPILCHIADLSLSSDTDLADHNSR</sequence>
<dbReference type="InterPro" id="IPR011993">
    <property type="entry name" value="PH-like_dom_sf"/>
</dbReference>